<dbReference type="EC" id="2.4.2.19" evidence="4"/>
<dbReference type="InterPro" id="IPR004393">
    <property type="entry name" value="NadC"/>
</dbReference>
<sequence>MLSIDTLRPTIEQNVKAALQEDIGDGDITARLIPESEQATARVISREHATISGTAWVDEVFRQVDAGMDISWNVKDGDQVTPNQALFTVTGSARSILTAERAALNFLQTLSGTATVSQQYADKVATTKVKLLDTRKTIPGLRLAQKYAVTCGSCYNHRIGLYDAFLIKENHIMACGGIKAAIETAQKTAPGKPVEIEVETLEQLHEALAADADIIMLDNFTLEQMREAVAITNGKAKLEASGNITDETLVPIAETGVDYISIGALTKHCRAVDLSLRLI</sequence>
<comment type="similarity">
    <text evidence="3 9">Belongs to the NadC/ModD family.</text>
</comment>
<feature type="domain" description="Quinolinate phosphoribosyl transferase C-terminal" evidence="10">
    <location>
        <begin position="114"/>
        <end position="277"/>
    </location>
</feature>
<evidence type="ECO:0000256" key="4">
    <source>
        <dbReference type="ARBA" id="ARBA00011944"/>
    </source>
</evidence>
<evidence type="ECO:0000256" key="2">
    <source>
        <dbReference type="ARBA" id="ARBA00004893"/>
    </source>
</evidence>
<dbReference type="RefSeq" id="WP_075178780.1">
    <property type="nucleotide sequence ID" value="NZ_JAUYVO010000003.1"/>
</dbReference>
<organism evidence="12 13">
    <name type="scientific">Neptunomonas phycophila</name>
    <dbReference type="NCBI Taxonomy" id="1572645"/>
    <lineage>
        <taxon>Bacteria</taxon>
        <taxon>Pseudomonadati</taxon>
        <taxon>Pseudomonadota</taxon>
        <taxon>Gammaproteobacteria</taxon>
        <taxon>Oceanospirillales</taxon>
        <taxon>Oceanospirillaceae</taxon>
        <taxon>Neptunomonas</taxon>
    </lineage>
</organism>
<evidence type="ECO:0000259" key="11">
    <source>
        <dbReference type="Pfam" id="PF02749"/>
    </source>
</evidence>
<keyword evidence="6 9" id="KW-0328">Glycosyltransferase</keyword>
<proteinExistence type="inferred from homology"/>
<evidence type="ECO:0000256" key="5">
    <source>
        <dbReference type="ARBA" id="ARBA00022642"/>
    </source>
</evidence>
<keyword evidence="7 9" id="KW-0808">Transferase</keyword>
<protein>
    <recommendedName>
        <fullName evidence="4">nicotinate-nucleotide diphosphorylase (carboxylating)</fullName>
        <ecNumber evidence="4">2.4.2.19</ecNumber>
    </recommendedName>
    <alternativeName>
        <fullName evidence="8">Quinolinate phosphoribosyltransferase [decarboxylating]</fullName>
    </alternativeName>
</protein>
<evidence type="ECO:0000313" key="13">
    <source>
        <dbReference type="Proteomes" id="UP001177341"/>
    </source>
</evidence>
<dbReference type="Proteomes" id="UP001177341">
    <property type="component" value="Unassembled WGS sequence"/>
</dbReference>
<dbReference type="InterPro" id="IPR036068">
    <property type="entry name" value="Nicotinate_pribotase-like_C"/>
</dbReference>
<dbReference type="InterPro" id="IPR013785">
    <property type="entry name" value="Aldolase_TIM"/>
</dbReference>
<accession>A0ABT9ESS5</accession>
<name>A0ABT9ESS5_9GAMM</name>
<dbReference type="Gene3D" id="3.20.20.70">
    <property type="entry name" value="Aldolase class I"/>
    <property type="match status" value="1"/>
</dbReference>
<evidence type="ECO:0000256" key="3">
    <source>
        <dbReference type="ARBA" id="ARBA00009400"/>
    </source>
</evidence>
<evidence type="ECO:0000313" key="12">
    <source>
        <dbReference type="EMBL" id="MDP2522118.1"/>
    </source>
</evidence>
<dbReference type="SUPFAM" id="SSF54675">
    <property type="entry name" value="Nicotinate/Quinolinate PRTase N-terminal domain-like"/>
    <property type="match status" value="1"/>
</dbReference>
<dbReference type="Pfam" id="PF02749">
    <property type="entry name" value="QRPTase_N"/>
    <property type="match status" value="1"/>
</dbReference>
<reference evidence="12" key="1">
    <citation type="submission" date="2023-07" db="EMBL/GenBank/DDBJ databases">
        <title>Genome content predicts the carbon catabolic preferences of heterotrophic bacteria.</title>
        <authorList>
            <person name="Gralka M."/>
        </authorList>
    </citation>
    <scope>NUCLEOTIDE SEQUENCE</scope>
    <source>
        <strain evidence="12">5G01</strain>
    </source>
</reference>
<comment type="pathway">
    <text evidence="2">Cofactor biosynthesis; NAD(+) biosynthesis; nicotinate D-ribonucleotide from quinolinate: step 1/1.</text>
</comment>
<dbReference type="SUPFAM" id="SSF51690">
    <property type="entry name" value="Nicotinate/Quinolinate PRTase C-terminal domain-like"/>
    <property type="match status" value="1"/>
</dbReference>
<dbReference type="InterPro" id="IPR022412">
    <property type="entry name" value="Quinolinate_PRibosylTrfase_N"/>
</dbReference>
<evidence type="ECO:0000256" key="6">
    <source>
        <dbReference type="ARBA" id="ARBA00022676"/>
    </source>
</evidence>
<dbReference type="PANTHER" id="PTHR32179">
    <property type="entry name" value="NICOTINATE-NUCLEOTIDE PYROPHOSPHORYLASE [CARBOXYLATING]"/>
    <property type="match status" value="1"/>
</dbReference>
<dbReference type="PANTHER" id="PTHR32179:SF3">
    <property type="entry name" value="NICOTINATE-NUCLEOTIDE PYROPHOSPHORYLASE [CARBOXYLATING]"/>
    <property type="match status" value="1"/>
</dbReference>
<evidence type="ECO:0000256" key="7">
    <source>
        <dbReference type="ARBA" id="ARBA00022679"/>
    </source>
</evidence>
<dbReference type="InterPro" id="IPR037128">
    <property type="entry name" value="Quinolinate_PRibosylTase_N_sf"/>
</dbReference>
<evidence type="ECO:0000256" key="8">
    <source>
        <dbReference type="ARBA" id="ARBA00033102"/>
    </source>
</evidence>
<feature type="domain" description="Quinolinate phosphoribosyl transferase N-terminal" evidence="11">
    <location>
        <begin position="27"/>
        <end position="111"/>
    </location>
</feature>
<dbReference type="Gene3D" id="3.90.1170.20">
    <property type="entry name" value="Quinolinate phosphoribosyl transferase, N-terminal domain"/>
    <property type="match status" value="1"/>
</dbReference>
<dbReference type="PIRSF" id="PIRSF006250">
    <property type="entry name" value="NadC_ModD"/>
    <property type="match status" value="1"/>
</dbReference>
<dbReference type="GO" id="GO:0004514">
    <property type="term" value="F:nicotinate-nucleotide diphosphorylase (carboxylating) activity"/>
    <property type="evidence" value="ECO:0007669"/>
    <property type="project" value="UniProtKB-EC"/>
</dbReference>
<dbReference type="CDD" id="cd01572">
    <property type="entry name" value="QPRTase"/>
    <property type="match status" value="1"/>
</dbReference>
<comment type="function">
    <text evidence="1">Involved in the catabolism of quinolinic acid (QA).</text>
</comment>
<dbReference type="Pfam" id="PF01729">
    <property type="entry name" value="QRPTase_C"/>
    <property type="match status" value="1"/>
</dbReference>
<keyword evidence="13" id="KW-1185">Reference proteome</keyword>
<evidence type="ECO:0000256" key="9">
    <source>
        <dbReference type="PIRNR" id="PIRNR006250"/>
    </source>
</evidence>
<dbReference type="NCBIfam" id="TIGR00078">
    <property type="entry name" value="nadC"/>
    <property type="match status" value="1"/>
</dbReference>
<dbReference type="EMBL" id="JAUYVO010000003">
    <property type="protein sequence ID" value="MDP2522118.1"/>
    <property type="molecule type" value="Genomic_DNA"/>
</dbReference>
<gene>
    <name evidence="12" type="primary">nadC</name>
    <name evidence="12" type="ORF">Q8W30_05985</name>
</gene>
<dbReference type="InterPro" id="IPR027277">
    <property type="entry name" value="NadC/ModD"/>
</dbReference>
<comment type="caution">
    <text evidence="12">The sequence shown here is derived from an EMBL/GenBank/DDBJ whole genome shotgun (WGS) entry which is preliminary data.</text>
</comment>
<keyword evidence="5" id="KW-0662">Pyridine nucleotide biosynthesis</keyword>
<evidence type="ECO:0000256" key="1">
    <source>
        <dbReference type="ARBA" id="ARBA00003237"/>
    </source>
</evidence>
<evidence type="ECO:0000259" key="10">
    <source>
        <dbReference type="Pfam" id="PF01729"/>
    </source>
</evidence>
<dbReference type="InterPro" id="IPR002638">
    <property type="entry name" value="Quinolinate_PRibosylTrfase_C"/>
</dbReference>